<evidence type="ECO:0000256" key="2">
    <source>
        <dbReference type="ARBA" id="ARBA00022857"/>
    </source>
</evidence>
<evidence type="ECO:0000256" key="5">
    <source>
        <dbReference type="ARBA" id="ARBA00023098"/>
    </source>
</evidence>
<evidence type="ECO:0000256" key="3">
    <source>
        <dbReference type="ARBA" id="ARBA00022955"/>
    </source>
</evidence>
<evidence type="ECO:0000256" key="6">
    <source>
        <dbReference type="ARBA" id="ARBA00023593"/>
    </source>
</evidence>
<dbReference type="OMA" id="WTGINWP"/>
<evidence type="ECO:0000313" key="8">
    <source>
        <dbReference type="Proteomes" id="UP000054771"/>
    </source>
</evidence>
<dbReference type="STRING" id="454130.A0A0U5GND3"/>
<dbReference type="EMBL" id="CDMC01000002">
    <property type="protein sequence ID" value="CEN59472.1"/>
    <property type="molecule type" value="Genomic_DNA"/>
</dbReference>
<dbReference type="GO" id="GO:0006696">
    <property type="term" value="P:ergosterol biosynthetic process"/>
    <property type="evidence" value="ECO:0007669"/>
    <property type="project" value="TreeGrafter"/>
</dbReference>
<keyword evidence="4" id="KW-0560">Oxidoreductase</keyword>
<dbReference type="FunFam" id="3.40.50.720:FF:000524">
    <property type="entry name" value="3-ketosteroid reductase"/>
    <property type="match status" value="1"/>
</dbReference>
<sequence length="450" mass="49137">MAASGTNDANDQVIVLVTGANSGLGYSICCRLADEFLTSRHNDKRSLTVIFTTRSTKKGNDTLQGLQDHLRTSARDSAATARVTFLPENVDLCNLLSVRALSRRLNKTFPKLDSIVLNAGIGGWTGLNWPEAIFGVLTDLVHQVTYPTYKLAPAGMIVDNQTKTLTDKEPRLGTVFCANVFGHYMLAHNVMPLLHRSGSPNGPGRVIWVSSLEACSKHLKIDDIQALRTLAPYEASKALTDILSLTSQLPSTAHWVKSFYSINSVNDGDNNNSSSSAETPSTAPNTYLSHPGICSTGIIPLHPILFYCMLATFWLARLLGSPWHTLSTYLGACAPVWLALSPQSELDAAEAPYIAHGGGRVKWGSSATLFGVDKPASSEVEGWGHGGVVGPAVVEEDRLRRRKRGARDATAEERELFEYLGRKCWQQMEELRQQWDEILDKEEAQAANGE</sequence>
<name>A0A0U5GND3_ASPCI</name>
<dbReference type="PANTHER" id="PTHR43647:SF1">
    <property type="entry name" value="3-KETO-STEROID REDUCTASE ERG27"/>
    <property type="match status" value="1"/>
</dbReference>
<dbReference type="GO" id="GO:0005811">
    <property type="term" value="C:lipid droplet"/>
    <property type="evidence" value="ECO:0007669"/>
    <property type="project" value="TreeGrafter"/>
</dbReference>
<dbReference type="GO" id="GO:0000253">
    <property type="term" value="F:3-beta-hydroxysteroid 3-dehydrogenase (NADP+) activity"/>
    <property type="evidence" value="ECO:0007669"/>
    <property type="project" value="TreeGrafter"/>
</dbReference>
<dbReference type="AlphaFoldDB" id="A0A0U5GND3"/>
<dbReference type="Proteomes" id="UP000054771">
    <property type="component" value="Unassembled WGS sequence"/>
</dbReference>
<keyword evidence="2" id="KW-0521">NADP</keyword>
<evidence type="ECO:0000313" key="7">
    <source>
        <dbReference type="EMBL" id="CEN59472.1"/>
    </source>
</evidence>
<comment type="similarity">
    <text evidence="6">Belongs to the short-chain dehydrogenases/reductases (SDR) family. ERG27 subfamily.</text>
</comment>
<dbReference type="SUPFAM" id="SSF51735">
    <property type="entry name" value="NAD(P)-binding Rossmann-fold domains"/>
    <property type="match status" value="1"/>
</dbReference>
<gene>
    <name evidence="7" type="ORF">ASPCAL01922</name>
</gene>
<evidence type="ECO:0000256" key="1">
    <source>
        <dbReference type="ARBA" id="ARBA00022516"/>
    </source>
</evidence>
<dbReference type="OrthoDB" id="9989144at2759"/>
<dbReference type="GO" id="GO:0005789">
    <property type="term" value="C:endoplasmic reticulum membrane"/>
    <property type="evidence" value="ECO:0007669"/>
    <property type="project" value="TreeGrafter"/>
</dbReference>
<dbReference type="InterPro" id="IPR051593">
    <property type="entry name" value="Ergosterol_Biosynth_ERG27"/>
</dbReference>
<dbReference type="GO" id="GO:0005741">
    <property type="term" value="C:mitochondrial outer membrane"/>
    <property type="evidence" value="ECO:0007669"/>
    <property type="project" value="TreeGrafter"/>
</dbReference>
<keyword evidence="8" id="KW-1185">Reference proteome</keyword>
<dbReference type="Gene3D" id="3.40.50.720">
    <property type="entry name" value="NAD(P)-binding Rossmann-like Domain"/>
    <property type="match status" value="1"/>
</dbReference>
<organism evidence="7 8">
    <name type="scientific">Aspergillus calidoustus</name>
    <dbReference type="NCBI Taxonomy" id="454130"/>
    <lineage>
        <taxon>Eukaryota</taxon>
        <taxon>Fungi</taxon>
        <taxon>Dikarya</taxon>
        <taxon>Ascomycota</taxon>
        <taxon>Pezizomycotina</taxon>
        <taxon>Eurotiomycetes</taxon>
        <taxon>Eurotiomycetidae</taxon>
        <taxon>Eurotiales</taxon>
        <taxon>Aspergillaceae</taxon>
        <taxon>Aspergillus</taxon>
        <taxon>Aspergillus subgen. Nidulantes</taxon>
    </lineage>
</organism>
<keyword evidence="1" id="KW-0444">Lipid biosynthesis</keyword>
<dbReference type="PANTHER" id="PTHR43647">
    <property type="entry name" value="DEHYDROGENASE"/>
    <property type="match status" value="1"/>
</dbReference>
<protein>
    <submittedName>
        <fullName evidence="7">Putative 3-ketosteroid reductase</fullName>
    </submittedName>
</protein>
<evidence type="ECO:0000256" key="4">
    <source>
        <dbReference type="ARBA" id="ARBA00023002"/>
    </source>
</evidence>
<dbReference type="InterPro" id="IPR036291">
    <property type="entry name" value="NAD(P)-bd_dom_sf"/>
</dbReference>
<proteinExistence type="inferred from homology"/>
<reference evidence="8" key="1">
    <citation type="journal article" date="2016" name="Genome Announc.">
        <title>Draft genome sequences of fungus Aspergillus calidoustus.</title>
        <authorList>
            <person name="Horn F."/>
            <person name="Linde J."/>
            <person name="Mattern D.J."/>
            <person name="Walther G."/>
            <person name="Guthke R."/>
            <person name="Scherlach K."/>
            <person name="Martin K."/>
            <person name="Brakhage A.A."/>
            <person name="Petzke L."/>
            <person name="Valiante V."/>
        </authorList>
    </citation>
    <scope>NUCLEOTIDE SEQUENCE [LARGE SCALE GENOMIC DNA]</scope>
    <source>
        <strain evidence="8">SF006504</strain>
    </source>
</reference>
<keyword evidence="3" id="KW-0752">Steroid biosynthesis</keyword>
<keyword evidence="5" id="KW-0443">Lipid metabolism</keyword>
<accession>A0A0U5GND3</accession>